<dbReference type="RefSeq" id="WP_173271333.1">
    <property type="nucleotide sequence ID" value="NZ_JABMKV010000002.1"/>
</dbReference>
<keyword evidence="1" id="KW-0998">Cell outer membrane</keyword>
<keyword evidence="1" id="KW-0812">Transmembrane</keyword>
<evidence type="ECO:0000313" key="4">
    <source>
        <dbReference type="EMBL" id="NQX31830.1"/>
    </source>
</evidence>
<dbReference type="InterPro" id="IPR037066">
    <property type="entry name" value="Plug_dom_sf"/>
</dbReference>
<reference evidence="4 5" key="1">
    <citation type="submission" date="2020-05" db="EMBL/GenBank/DDBJ databases">
        <title>Description of Pedobacter foliorum sp. nov.</title>
        <authorList>
            <person name="Qi S."/>
            <person name="Carlier A."/>
            <person name="Cnockaert M."/>
            <person name="Vandamme P."/>
        </authorList>
    </citation>
    <scope>NUCLEOTIDE SEQUENCE [LARGE SCALE GENOMIC DNA]</scope>
    <source>
        <strain evidence="4 5">LMG 31300</strain>
    </source>
</reference>
<organism evidence="4 5">
    <name type="scientific">Pedobacter boryungensis</name>
    <dbReference type="NCBI Taxonomy" id="869962"/>
    <lineage>
        <taxon>Bacteria</taxon>
        <taxon>Pseudomonadati</taxon>
        <taxon>Bacteroidota</taxon>
        <taxon>Sphingobacteriia</taxon>
        <taxon>Sphingobacteriales</taxon>
        <taxon>Sphingobacteriaceae</taxon>
        <taxon>Pedobacter</taxon>
    </lineage>
</organism>
<protein>
    <submittedName>
        <fullName evidence="4">TonB-dependent receptor plug domain-containing protein</fullName>
    </submittedName>
</protein>
<name>A0ABX2DD02_9SPHI</name>
<feature type="domain" description="TonB-dependent receptor plug" evidence="3">
    <location>
        <begin position="37"/>
        <end position="99"/>
    </location>
</feature>
<feature type="chain" id="PRO_5045461332" evidence="2">
    <location>
        <begin position="21"/>
        <end position="142"/>
    </location>
</feature>
<keyword evidence="1" id="KW-0472">Membrane</keyword>
<gene>
    <name evidence="4" type="ORF">HQN85_08840</name>
</gene>
<evidence type="ECO:0000313" key="5">
    <source>
        <dbReference type="Proteomes" id="UP000762110"/>
    </source>
</evidence>
<accession>A0ABX2DD02</accession>
<dbReference type="PROSITE" id="PS52016">
    <property type="entry name" value="TONB_DEPENDENT_REC_3"/>
    <property type="match status" value="1"/>
</dbReference>
<keyword evidence="2" id="KW-0732">Signal</keyword>
<keyword evidence="5" id="KW-1185">Reference proteome</keyword>
<sequence>MKKLIYVVLGLFCSFQYASAQETSTIKGKIDSIKVVGYSSVNITGGSRTDEAKPLFVLNGKVIEYGSINTIDPNKIATVNILKNASAIAQYGESAKNGAIIISTKDYLTNNDVKVIDYGSNAKFSIKNDLTNEAKKPLVYIK</sequence>
<dbReference type="SUPFAM" id="SSF56935">
    <property type="entry name" value="Porins"/>
    <property type="match status" value="1"/>
</dbReference>
<dbReference type="InterPro" id="IPR039426">
    <property type="entry name" value="TonB-dep_rcpt-like"/>
</dbReference>
<keyword evidence="4" id="KW-0675">Receptor</keyword>
<evidence type="ECO:0000259" key="3">
    <source>
        <dbReference type="Pfam" id="PF07715"/>
    </source>
</evidence>
<dbReference type="Pfam" id="PF07715">
    <property type="entry name" value="Plug"/>
    <property type="match status" value="1"/>
</dbReference>
<keyword evidence="1" id="KW-0813">Transport</keyword>
<evidence type="ECO:0000256" key="1">
    <source>
        <dbReference type="PROSITE-ProRule" id="PRU01360"/>
    </source>
</evidence>
<dbReference type="Gene3D" id="2.170.130.10">
    <property type="entry name" value="TonB-dependent receptor, plug domain"/>
    <property type="match status" value="1"/>
</dbReference>
<keyword evidence="1" id="KW-1134">Transmembrane beta strand</keyword>
<proteinExistence type="inferred from homology"/>
<feature type="signal peptide" evidence="2">
    <location>
        <begin position="1"/>
        <end position="20"/>
    </location>
</feature>
<dbReference type="EMBL" id="JABMKV010000002">
    <property type="protein sequence ID" value="NQX31830.1"/>
    <property type="molecule type" value="Genomic_DNA"/>
</dbReference>
<dbReference type="InterPro" id="IPR012910">
    <property type="entry name" value="Plug_dom"/>
</dbReference>
<comment type="subcellular location">
    <subcellularLocation>
        <location evidence="1">Cell outer membrane</location>
        <topology evidence="1">Multi-pass membrane protein</topology>
    </subcellularLocation>
</comment>
<evidence type="ECO:0000256" key="2">
    <source>
        <dbReference type="SAM" id="SignalP"/>
    </source>
</evidence>
<comment type="similarity">
    <text evidence="1">Belongs to the TonB-dependent receptor family.</text>
</comment>
<dbReference type="Proteomes" id="UP000762110">
    <property type="component" value="Unassembled WGS sequence"/>
</dbReference>
<comment type="caution">
    <text evidence="4">The sequence shown here is derived from an EMBL/GenBank/DDBJ whole genome shotgun (WGS) entry which is preliminary data.</text>
</comment>